<feature type="compositionally biased region" description="Polar residues" evidence="1">
    <location>
        <begin position="745"/>
        <end position="764"/>
    </location>
</feature>
<accession>A0A0D0DZ54</accession>
<dbReference type="AlphaFoldDB" id="A0A0D0DZ54"/>
<evidence type="ECO:0000256" key="1">
    <source>
        <dbReference type="SAM" id="MobiDB-lite"/>
    </source>
</evidence>
<keyword evidence="3" id="KW-1185">Reference proteome</keyword>
<reference evidence="3" key="2">
    <citation type="submission" date="2015-01" db="EMBL/GenBank/DDBJ databases">
        <title>Evolutionary Origins and Diversification of the Mycorrhizal Mutualists.</title>
        <authorList>
            <consortium name="DOE Joint Genome Institute"/>
            <consortium name="Mycorrhizal Genomics Consortium"/>
            <person name="Kohler A."/>
            <person name="Kuo A."/>
            <person name="Nagy L.G."/>
            <person name="Floudas D."/>
            <person name="Copeland A."/>
            <person name="Barry K.W."/>
            <person name="Cichocki N."/>
            <person name="Veneault-Fourrey C."/>
            <person name="LaButti K."/>
            <person name="Lindquist E.A."/>
            <person name="Lipzen A."/>
            <person name="Lundell T."/>
            <person name="Morin E."/>
            <person name="Murat C."/>
            <person name="Riley R."/>
            <person name="Ohm R."/>
            <person name="Sun H."/>
            <person name="Tunlid A."/>
            <person name="Henrissat B."/>
            <person name="Grigoriev I.V."/>
            <person name="Hibbett D.S."/>
            <person name="Martin F."/>
        </authorList>
    </citation>
    <scope>NUCLEOTIDE SEQUENCE [LARGE SCALE GENOMIC DNA]</scope>
    <source>
        <strain evidence="3">Ve08.2h10</strain>
    </source>
</reference>
<dbReference type="HOGENOM" id="CLU_283717_0_0_1"/>
<dbReference type="Proteomes" id="UP000054538">
    <property type="component" value="Unassembled WGS sequence"/>
</dbReference>
<dbReference type="EMBL" id="KN825307">
    <property type="protein sequence ID" value="KIK92164.1"/>
    <property type="molecule type" value="Genomic_DNA"/>
</dbReference>
<feature type="compositionally biased region" description="Polar residues" evidence="1">
    <location>
        <begin position="938"/>
        <end position="960"/>
    </location>
</feature>
<feature type="compositionally biased region" description="Basic and acidic residues" evidence="1">
    <location>
        <begin position="1"/>
        <end position="14"/>
    </location>
</feature>
<feature type="region of interest" description="Disordered" evidence="1">
    <location>
        <begin position="1"/>
        <end position="59"/>
    </location>
</feature>
<dbReference type="OrthoDB" id="10550744at2759"/>
<dbReference type="InParanoid" id="A0A0D0DZ54"/>
<feature type="region of interest" description="Disordered" evidence="1">
    <location>
        <begin position="714"/>
        <end position="809"/>
    </location>
</feature>
<evidence type="ECO:0000313" key="3">
    <source>
        <dbReference type="Proteomes" id="UP000054538"/>
    </source>
</evidence>
<name>A0A0D0DZ54_9AGAM</name>
<feature type="compositionally biased region" description="Basic and acidic residues" evidence="1">
    <location>
        <begin position="928"/>
        <end position="937"/>
    </location>
</feature>
<feature type="region of interest" description="Disordered" evidence="1">
    <location>
        <begin position="108"/>
        <end position="135"/>
    </location>
</feature>
<protein>
    <submittedName>
        <fullName evidence="2">Uncharacterized protein</fullName>
    </submittedName>
</protein>
<sequence length="1097" mass="118669">MLQRSAVERTEMKVDVTTGSVPLETTSPSEGYPNTRGPIKDAQHHRSQTVSSATLSNERKTSPLVALRYSADEAVYGTTDISLSDGLAIATATSAPVAVSDLGEKVSARGSAQSTSQTSCEQEIEENQVSDPGQTRTLPLILSASPSMQTKERVASPVQRVSSCEESVQGECGQTISKSVQFTAGTEEAHGGNDLMTRKTSLRLGSRDCDEEALQGGDRDRFGSLPRQGVTLQTSVGIDRQSSESDKETTLEWSEAERRDVDAHIATGLALLGSTSQNEEIASKQYVAGSKISLEHQIDIPNSIPPTRAVLAPIAKKTTNSTSMIGEGTRRSQGTESGQSQPDMDTLARPTERPRNTILPPSNATLPHDDDDRSHGLSSHESQRESTYDELSCVSHVQDFNTQNVDSSTGSFAVESLAVHSSGSAPMDENSPTLSPLLTRPPSSTQFKSVVGTLSISHSDAAGHSPLPVLVVADPSQVVETDNSIHKMGLSMDQSRVVAQQEVSVESDGTSSLDCHHQEKLADSPGSSYKNTYSFASNSRIEGRPLARVLPSDGAPLQRDPPITTTPGLIDHLVEMTSVSFNETSETFANGEEYDVEQREEAPPISPAHYDQSPICERPSPQLVLDQTVAKSELRVGYGHAEHHDDIATHKTELSSGGDDIKDCGTIAATIPEDSPRSPASAPLCHSTTATMNRNTEETAMSCQQKAPVLSLEFDAEDRTASTQPSSVIPIRDERDHPQRPPHRSSVQLNTSSEVTSEQRTYVSITRAASSSEASPSSFRDLASPSGSQESEMNLRASGSFAESSTIDHGSDAYEMDSRHARGRELSTTLELFSAGTISRTLVSDSPKAQLVSPCESAHDALADTPSVFSELETNHANPQHHSDASRLINEEERSQKVSHLSELSKSFQLPLGSGAGQELEGTTLPSDNRHSVKFRDNSNSTVSSTRLAESTEQFDLSKSNLADPPCSTTVRSALTITSDKAAVIPIPTTFIQHSMRVETDISPETSTPLGRLENNDRQSSYWSYDEVDDQQDISIARRNHIGAEEVHILRTSQPDQEFCYRMVIARERRAYIHPTSVSHIFQLNYAISSPFIEKRP</sequence>
<feature type="region of interest" description="Disordered" evidence="1">
    <location>
        <begin position="316"/>
        <end position="390"/>
    </location>
</feature>
<evidence type="ECO:0000313" key="2">
    <source>
        <dbReference type="EMBL" id="KIK92164.1"/>
    </source>
</evidence>
<feature type="compositionally biased region" description="Polar residues" evidence="1">
    <location>
        <begin position="17"/>
        <end position="29"/>
    </location>
</feature>
<organism evidence="2 3">
    <name type="scientific">Paxillus rubicundulus Ve08.2h10</name>
    <dbReference type="NCBI Taxonomy" id="930991"/>
    <lineage>
        <taxon>Eukaryota</taxon>
        <taxon>Fungi</taxon>
        <taxon>Dikarya</taxon>
        <taxon>Basidiomycota</taxon>
        <taxon>Agaricomycotina</taxon>
        <taxon>Agaricomycetes</taxon>
        <taxon>Agaricomycetidae</taxon>
        <taxon>Boletales</taxon>
        <taxon>Paxilineae</taxon>
        <taxon>Paxillaceae</taxon>
        <taxon>Paxillus</taxon>
    </lineage>
</organism>
<feature type="compositionally biased region" description="Polar residues" evidence="1">
    <location>
        <begin position="110"/>
        <end position="121"/>
    </location>
</feature>
<feature type="compositionally biased region" description="Polar residues" evidence="1">
    <location>
        <begin position="331"/>
        <end position="343"/>
    </location>
</feature>
<feature type="compositionally biased region" description="Low complexity" evidence="1">
    <location>
        <begin position="768"/>
        <end position="778"/>
    </location>
</feature>
<proteinExistence type="predicted"/>
<feature type="region of interest" description="Disordered" evidence="1">
    <location>
        <begin position="909"/>
        <end position="960"/>
    </location>
</feature>
<gene>
    <name evidence="2" type="ORF">PAXRUDRAFT_590237</name>
</gene>
<reference evidence="2 3" key="1">
    <citation type="submission" date="2014-04" db="EMBL/GenBank/DDBJ databases">
        <authorList>
            <consortium name="DOE Joint Genome Institute"/>
            <person name="Kuo A."/>
            <person name="Kohler A."/>
            <person name="Jargeat P."/>
            <person name="Nagy L.G."/>
            <person name="Floudas D."/>
            <person name="Copeland A."/>
            <person name="Barry K.W."/>
            <person name="Cichocki N."/>
            <person name="Veneault-Fourrey C."/>
            <person name="LaButti K."/>
            <person name="Lindquist E.A."/>
            <person name="Lipzen A."/>
            <person name="Lundell T."/>
            <person name="Morin E."/>
            <person name="Murat C."/>
            <person name="Sun H."/>
            <person name="Tunlid A."/>
            <person name="Henrissat B."/>
            <person name="Grigoriev I.V."/>
            <person name="Hibbett D.S."/>
            <person name="Martin F."/>
            <person name="Nordberg H.P."/>
            <person name="Cantor M.N."/>
            <person name="Hua S.X."/>
        </authorList>
    </citation>
    <scope>NUCLEOTIDE SEQUENCE [LARGE SCALE GENOMIC DNA]</scope>
    <source>
        <strain evidence="2 3">Ve08.2h10</strain>
    </source>
</reference>